<dbReference type="AlphaFoldDB" id="A0A3D3R3T9"/>
<dbReference type="Pfam" id="PF00303">
    <property type="entry name" value="Thymidylat_synt"/>
    <property type="match status" value="1"/>
</dbReference>
<protein>
    <recommendedName>
        <fullName evidence="1">thymidylate synthase</fullName>
        <ecNumber evidence="1">2.1.1.45</ecNumber>
    </recommendedName>
</protein>
<dbReference type="InterPro" id="IPR045097">
    <property type="entry name" value="Thymidate_synth/dCMP_Mease"/>
</dbReference>
<name>A0A3D3R3T9_9PLAN</name>
<dbReference type="Gene3D" id="3.30.572.10">
    <property type="entry name" value="Thymidylate synthase/dCMP hydroxymethylase domain"/>
    <property type="match status" value="1"/>
</dbReference>
<dbReference type="CDD" id="cd00351">
    <property type="entry name" value="TS_Pyrimidine_HMase"/>
    <property type="match status" value="1"/>
</dbReference>
<comment type="caution">
    <text evidence="5">The sequence shown here is derived from an EMBL/GenBank/DDBJ whole genome shotgun (WGS) entry which is preliminary data.</text>
</comment>
<dbReference type="SUPFAM" id="SSF55831">
    <property type="entry name" value="Thymidylate synthase/dCMP hydroxymethylase"/>
    <property type="match status" value="1"/>
</dbReference>
<sequence length="327" mass="38149">MVPPINYYETLQDAFLYYLREVLNTGRKISPRHRGTIELDGCCFRIRSPRARLISIPSRRWSLPYALGEMLWHFSASRELDFISHYSKRWNQFSDDGKLINGSCYGNRIFGKSNSELSRWEIARQLLMHDPDTRRCVITMYRPEDLAIAEVGSDLPCCNLLQFLVRDGQLCMIVYMRSNDLMYGFTYDIFLFTMLQEMMAKELSLPLGWYQHVVGSLHIYNSDIEWAHEIASYNGDQPASMPPMQYLDQISRVIEYEKMIRTSGSLIPELTFDVKNYWREILLVLLYHRAKKTGDKFSIRAILERLKNTVYGNLISKDVPESIGDGS</sequence>
<evidence type="ECO:0000259" key="4">
    <source>
        <dbReference type="Pfam" id="PF00303"/>
    </source>
</evidence>
<accession>A0A3D3R3T9</accession>
<dbReference type="GO" id="GO:0005829">
    <property type="term" value="C:cytosol"/>
    <property type="evidence" value="ECO:0007669"/>
    <property type="project" value="TreeGrafter"/>
</dbReference>
<evidence type="ECO:0000256" key="2">
    <source>
        <dbReference type="ARBA" id="ARBA00022603"/>
    </source>
</evidence>
<reference evidence="5 6" key="1">
    <citation type="journal article" date="2018" name="Nat. Biotechnol.">
        <title>A standardized bacterial taxonomy based on genome phylogeny substantially revises the tree of life.</title>
        <authorList>
            <person name="Parks D.H."/>
            <person name="Chuvochina M."/>
            <person name="Waite D.W."/>
            <person name="Rinke C."/>
            <person name="Skarshewski A."/>
            <person name="Chaumeil P.A."/>
            <person name="Hugenholtz P."/>
        </authorList>
    </citation>
    <scope>NUCLEOTIDE SEQUENCE [LARGE SCALE GENOMIC DNA]</scope>
    <source>
        <strain evidence="5">UBA9375</strain>
    </source>
</reference>
<dbReference type="InterPro" id="IPR000398">
    <property type="entry name" value="Thymidylate_synthase"/>
</dbReference>
<keyword evidence="3" id="KW-0808">Transferase</keyword>
<dbReference type="EMBL" id="DQAY01000042">
    <property type="protein sequence ID" value="HCO22667.1"/>
    <property type="molecule type" value="Genomic_DNA"/>
</dbReference>
<dbReference type="EC" id="2.1.1.45" evidence="1"/>
<dbReference type="PANTHER" id="PTHR11548:SF9">
    <property type="entry name" value="THYMIDYLATE SYNTHASE"/>
    <property type="match status" value="1"/>
</dbReference>
<gene>
    <name evidence="5" type="ORF">DIT97_06225</name>
</gene>
<evidence type="ECO:0000256" key="3">
    <source>
        <dbReference type="ARBA" id="ARBA00022679"/>
    </source>
</evidence>
<keyword evidence="2" id="KW-0489">Methyltransferase</keyword>
<dbReference type="PANTHER" id="PTHR11548">
    <property type="entry name" value="THYMIDYLATE SYNTHASE 1"/>
    <property type="match status" value="1"/>
</dbReference>
<dbReference type="GO" id="GO:0032259">
    <property type="term" value="P:methylation"/>
    <property type="evidence" value="ECO:0007669"/>
    <property type="project" value="UniProtKB-KW"/>
</dbReference>
<dbReference type="GO" id="GO:0006231">
    <property type="term" value="P:dTMP biosynthetic process"/>
    <property type="evidence" value="ECO:0007669"/>
    <property type="project" value="InterPro"/>
</dbReference>
<dbReference type="Proteomes" id="UP000263642">
    <property type="component" value="Unassembled WGS sequence"/>
</dbReference>
<dbReference type="PRINTS" id="PR00108">
    <property type="entry name" value="THYMDSNTHASE"/>
</dbReference>
<feature type="domain" description="Thymidylate synthase/dCMP hydroxymethylase" evidence="4">
    <location>
        <begin position="15"/>
        <end position="232"/>
    </location>
</feature>
<evidence type="ECO:0000313" key="6">
    <source>
        <dbReference type="Proteomes" id="UP000263642"/>
    </source>
</evidence>
<evidence type="ECO:0000313" key="5">
    <source>
        <dbReference type="EMBL" id="HCO22667.1"/>
    </source>
</evidence>
<proteinExistence type="predicted"/>
<dbReference type="InterPro" id="IPR023451">
    <property type="entry name" value="Thymidate_synth/dCMP_Mease_dom"/>
</dbReference>
<dbReference type="InterPro" id="IPR036926">
    <property type="entry name" value="Thymidate_synth/dCMP_Mease_sf"/>
</dbReference>
<organism evidence="5 6">
    <name type="scientific">Gimesia maris</name>
    <dbReference type="NCBI Taxonomy" id="122"/>
    <lineage>
        <taxon>Bacteria</taxon>
        <taxon>Pseudomonadati</taxon>
        <taxon>Planctomycetota</taxon>
        <taxon>Planctomycetia</taxon>
        <taxon>Planctomycetales</taxon>
        <taxon>Planctomycetaceae</taxon>
        <taxon>Gimesia</taxon>
    </lineage>
</organism>
<dbReference type="GO" id="GO:0004799">
    <property type="term" value="F:thymidylate synthase activity"/>
    <property type="evidence" value="ECO:0007669"/>
    <property type="project" value="UniProtKB-EC"/>
</dbReference>
<evidence type="ECO:0000256" key="1">
    <source>
        <dbReference type="ARBA" id="ARBA00011947"/>
    </source>
</evidence>